<dbReference type="GO" id="GO:0016020">
    <property type="term" value="C:membrane"/>
    <property type="evidence" value="ECO:0007669"/>
    <property type="project" value="UniProtKB-SubCell"/>
</dbReference>
<comment type="subcellular location">
    <subcellularLocation>
        <location evidence="1">Membrane</location>
        <topology evidence="1">Multi-pass membrane protein</topology>
    </subcellularLocation>
</comment>
<proteinExistence type="predicted"/>
<evidence type="ECO:0000256" key="3">
    <source>
        <dbReference type="ARBA" id="ARBA00022989"/>
    </source>
</evidence>
<keyword evidence="3 5" id="KW-1133">Transmembrane helix</keyword>
<sequence>MFALYVLSTMLTALLCAGGAWMNFTRHPVTVAAAEQVHVPLSWTRPIGLVFAAGGLGVLAGFALPVVGVAAAAGLVVHFVGAIIAHLRVHDRDLGKAGGALTFMALNLAVTLAYHLG</sequence>
<accession>A0A5R8NYB0</accession>
<evidence type="ECO:0000256" key="4">
    <source>
        <dbReference type="ARBA" id="ARBA00023136"/>
    </source>
</evidence>
<gene>
    <name evidence="6" type="ORF">FEK34_05585</name>
</gene>
<dbReference type="EMBL" id="VBUT01000002">
    <property type="protein sequence ID" value="TLF81123.1"/>
    <property type="molecule type" value="Genomic_DNA"/>
</dbReference>
<evidence type="ECO:0000256" key="2">
    <source>
        <dbReference type="ARBA" id="ARBA00022692"/>
    </source>
</evidence>
<dbReference type="Proteomes" id="UP000306378">
    <property type="component" value="Unassembled WGS sequence"/>
</dbReference>
<evidence type="ECO:0000313" key="7">
    <source>
        <dbReference type="Proteomes" id="UP000306378"/>
    </source>
</evidence>
<evidence type="ECO:0000256" key="1">
    <source>
        <dbReference type="ARBA" id="ARBA00004141"/>
    </source>
</evidence>
<dbReference type="Pfam" id="PF13564">
    <property type="entry name" value="DoxX_2"/>
    <property type="match status" value="1"/>
</dbReference>
<evidence type="ECO:0000313" key="6">
    <source>
        <dbReference type="EMBL" id="TLF81123.1"/>
    </source>
</evidence>
<dbReference type="InterPro" id="IPR032808">
    <property type="entry name" value="DoxX"/>
</dbReference>
<feature type="transmembrane region" description="Helical" evidence="5">
    <location>
        <begin position="57"/>
        <end position="85"/>
    </location>
</feature>
<keyword evidence="4 5" id="KW-0472">Membrane</keyword>
<keyword evidence="2 5" id="KW-0812">Transmembrane</keyword>
<dbReference type="RefSeq" id="WP_138446750.1">
    <property type="nucleotide sequence ID" value="NZ_VBUT01000002.1"/>
</dbReference>
<protein>
    <submittedName>
        <fullName evidence="6">DoxX family protein</fullName>
    </submittedName>
</protein>
<comment type="caution">
    <text evidence="6">The sequence shown here is derived from an EMBL/GenBank/DDBJ whole genome shotgun (WGS) entry which is preliminary data.</text>
</comment>
<organism evidence="6 7">
    <name type="scientific">Nocardia cyriacigeorgica</name>
    <dbReference type="NCBI Taxonomy" id="135487"/>
    <lineage>
        <taxon>Bacteria</taxon>
        <taxon>Bacillati</taxon>
        <taxon>Actinomycetota</taxon>
        <taxon>Actinomycetes</taxon>
        <taxon>Mycobacteriales</taxon>
        <taxon>Nocardiaceae</taxon>
        <taxon>Nocardia</taxon>
    </lineage>
</organism>
<dbReference type="AlphaFoldDB" id="A0A5R8NYB0"/>
<evidence type="ECO:0000256" key="5">
    <source>
        <dbReference type="SAM" id="Phobius"/>
    </source>
</evidence>
<feature type="transmembrane region" description="Helical" evidence="5">
    <location>
        <begin position="97"/>
        <end position="116"/>
    </location>
</feature>
<reference evidence="6 7" key="1">
    <citation type="submission" date="2019-05" db="EMBL/GenBank/DDBJ databases">
        <title>Genomes sequences of two Nocardia cyriacigeorgica environmental isolates, type strains Nocardia asteroides ATCC 19247 and Nocardia cyriacigeorgica DSM 44484.</title>
        <authorList>
            <person name="Vautrin F."/>
            <person name="Bergeron E."/>
            <person name="Dubost A."/>
            <person name="Abrouk D."/>
            <person name="Rodriguez Nava V."/>
            <person name="Pujic P."/>
        </authorList>
    </citation>
    <scope>NUCLEOTIDE SEQUENCE [LARGE SCALE GENOMIC DNA]</scope>
    <source>
        <strain evidence="6 7">EML 446</strain>
    </source>
</reference>
<name>A0A5R8NYB0_9NOCA</name>